<gene>
    <name evidence="6" type="ORF">EX30DRAFT_298812</name>
</gene>
<evidence type="ECO:0000256" key="3">
    <source>
        <dbReference type="ARBA" id="ARBA00022801"/>
    </source>
</evidence>
<evidence type="ECO:0000313" key="7">
    <source>
        <dbReference type="Proteomes" id="UP000298138"/>
    </source>
</evidence>
<dbReference type="GO" id="GO:0016020">
    <property type="term" value="C:membrane"/>
    <property type="evidence" value="ECO:0007669"/>
    <property type="project" value="InterPro"/>
</dbReference>
<dbReference type="SUPFAM" id="SSF52540">
    <property type="entry name" value="P-loop containing nucleoside triphosphate hydrolases"/>
    <property type="match status" value="1"/>
</dbReference>
<feature type="non-terminal residue" evidence="6">
    <location>
        <position position="120"/>
    </location>
</feature>
<dbReference type="Proteomes" id="UP000298138">
    <property type="component" value="Unassembled WGS sequence"/>
</dbReference>
<feature type="non-terminal residue" evidence="6">
    <location>
        <position position="1"/>
    </location>
</feature>
<evidence type="ECO:0000256" key="2">
    <source>
        <dbReference type="ARBA" id="ARBA00022741"/>
    </source>
</evidence>
<dbReference type="InterPro" id="IPR027417">
    <property type="entry name" value="P-loop_NTPase"/>
</dbReference>
<dbReference type="Pfam" id="PF05049">
    <property type="entry name" value="IIGP"/>
    <property type="match status" value="1"/>
</dbReference>
<dbReference type="EMBL" id="ML220116">
    <property type="protein sequence ID" value="TGZ82239.1"/>
    <property type="molecule type" value="Genomic_DNA"/>
</dbReference>
<dbReference type="InterPro" id="IPR051515">
    <property type="entry name" value="IRG"/>
</dbReference>
<dbReference type="GO" id="GO:0005525">
    <property type="term" value="F:GTP binding"/>
    <property type="evidence" value="ECO:0007669"/>
    <property type="project" value="UniProtKB-KW"/>
</dbReference>
<dbReference type="GO" id="GO:0016787">
    <property type="term" value="F:hydrolase activity"/>
    <property type="evidence" value="ECO:0007669"/>
    <property type="project" value="UniProtKB-KW"/>
</dbReference>
<evidence type="ECO:0000313" key="6">
    <source>
        <dbReference type="EMBL" id="TGZ82239.1"/>
    </source>
</evidence>
<organism evidence="6 7">
    <name type="scientific">Ascodesmis nigricans</name>
    <dbReference type="NCBI Taxonomy" id="341454"/>
    <lineage>
        <taxon>Eukaryota</taxon>
        <taxon>Fungi</taxon>
        <taxon>Dikarya</taxon>
        <taxon>Ascomycota</taxon>
        <taxon>Pezizomycotina</taxon>
        <taxon>Pezizomycetes</taxon>
        <taxon>Pezizales</taxon>
        <taxon>Ascodesmidaceae</taxon>
        <taxon>Ascodesmis</taxon>
    </lineage>
</organism>
<keyword evidence="4" id="KW-0342">GTP-binding</keyword>
<protein>
    <submittedName>
        <fullName evidence="6">P-loop containing nucleoside triphosphate hydrolase protein</fullName>
    </submittedName>
</protein>
<dbReference type="PROSITE" id="PS51716">
    <property type="entry name" value="G_IRG"/>
    <property type="match status" value="1"/>
</dbReference>
<evidence type="ECO:0000259" key="5">
    <source>
        <dbReference type="PROSITE" id="PS51716"/>
    </source>
</evidence>
<dbReference type="InParanoid" id="A0A4S2MZJ7"/>
<evidence type="ECO:0000256" key="1">
    <source>
        <dbReference type="ARBA" id="ARBA00005429"/>
    </source>
</evidence>
<proteinExistence type="inferred from homology"/>
<comment type="similarity">
    <text evidence="1">Belongs to the TRAFAC class dynamin-like GTPase superfamily. IRG family.</text>
</comment>
<dbReference type="PANTHER" id="PTHR32341:SF10">
    <property type="entry name" value="INTERFERON-INDUCIBLE GTPASE 5"/>
    <property type="match status" value="1"/>
</dbReference>
<accession>A0A4S2MZJ7</accession>
<dbReference type="InterPro" id="IPR030385">
    <property type="entry name" value="G_IRG_dom"/>
</dbReference>
<dbReference type="Gene3D" id="3.40.50.300">
    <property type="entry name" value="P-loop containing nucleotide triphosphate hydrolases"/>
    <property type="match status" value="1"/>
</dbReference>
<name>A0A4S2MZJ7_9PEZI</name>
<keyword evidence="2" id="KW-0547">Nucleotide-binding</keyword>
<keyword evidence="3 6" id="KW-0378">Hydrolase</keyword>
<evidence type="ECO:0000256" key="4">
    <source>
        <dbReference type="ARBA" id="ARBA00023134"/>
    </source>
</evidence>
<feature type="domain" description="IRG-type G" evidence="5">
    <location>
        <begin position="1"/>
        <end position="120"/>
    </location>
</feature>
<sequence>HFAICGFSGTGKSFLINSLRGLTPYTPNSAPTGQIETTLTPTRYPDPRTTSPYFRFVWYDIPGAGTLNIPAAQYFIDMGLYIFDFIVLVYGDRFTEVDAAVLEHARRFDVPVFVVRSRAD</sequence>
<dbReference type="OrthoDB" id="422720at2759"/>
<reference evidence="6 7" key="1">
    <citation type="submission" date="2019-04" db="EMBL/GenBank/DDBJ databases">
        <title>Comparative genomics and transcriptomics to analyze fruiting body development in filamentous ascomycetes.</title>
        <authorList>
            <consortium name="DOE Joint Genome Institute"/>
            <person name="Lutkenhaus R."/>
            <person name="Traeger S."/>
            <person name="Breuer J."/>
            <person name="Kuo A."/>
            <person name="Lipzen A."/>
            <person name="Pangilinan J."/>
            <person name="Dilworth D."/>
            <person name="Sandor L."/>
            <person name="Poggeler S."/>
            <person name="Barry K."/>
            <person name="Grigoriev I.V."/>
            <person name="Nowrousian M."/>
        </authorList>
    </citation>
    <scope>NUCLEOTIDE SEQUENCE [LARGE SCALE GENOMIC DNA]</scope>
    <source>
        <strain evidence="6 7">CBS 389.68</strain>
    </source>
</reference>
<keyword evidence="7" id="KW-1185">Reference proteome</keyword>
<dbReference type="PANTHER" id="PTHR32341">
    <property type="entry name" value="INTERFERON-INDUCIBLE GTPASE"/>
    <property type="match status" value="1"/>
</dbReference>
<dbReference type="STRING" id="341454.A0A4S2MZJ7"/>
<dbReference type="AlphaFoldDB" id="A0A4S2MZJ7"/>
<dbReference type="InterPro" id="IPR007743">
    <property type="entry name" value="Immunity-related_GTPase-like"/>
</dbReference>